<dbReference type="STRING" id="526218.Sterm_1495"/>
<proteinExistence type="predicted"/>
<dbReference type="Proteomes" id="UP000000845">
    <property type="component" value="Chromosome"/>
</dbReference>
<evidence type="ECO:0000313" key="2">
    <source>
        <dbReference type="Proteomes" id="UP000000845"/>
    </source>
</evidence>
<dbReference type="KEGG" id="str:Sterm_1495"/>
<sequence length="204" mass="23054">MNLQELTAEECLKLPADILQWLKKDLNLENVEDQEELREKFDNFINEEFSIFYHDGDYSGEVFDFDQEGGFVIVNGNVNAGKSTAFYGITIAYITGNVITNNFVTQDSIIIINGDVTVNENLIISDSSTYLEIKGKLDAKNIINQIPDADSAERIKIGTIGHYENVYFSENSYGQMGSKELLEKIGFSDAKELDEMTDIWKAVY</sequence>
<name>D1AHX3_SEBTE</name>
<accession>D1AHX3</accession>
<evidence type="ECO:0000313" key="1">
    <source>
        <dbReference type="EMBL" id="ACZ08357.1"/>
    </source>
</evidence>
<dbReference type="EMBL" id="CP001739">
    <property type="protein sequence ID" value="ACZ08357.1"/>
    <property type="molecule type" value="Genomic_DNA"/>
</dbReference>
<gene>
    <name evidence="1" type="ordered locus">Sterm_1495</name>
</gene>
<organism evidence="1 2">
    <name type="scientific">Sebaldella termitidis (strain ATCC 33386 / NCTC 11300)</name>
    <dbReference type="NCBI Taxonomy" id="526218"/>
    <lineage>
        <taxon>Bacteria</taxon>
        <taxon>Fusobacteriati</taxon>
        <taxon>Fusobacteriota</taxon>
        <taxon>Fusobacteriia</taxon>
        <taxon>Fusobacteriales</taxon>
        <taxon>Leptotrichiaceae</taxon>
        <taxon>Sebaldella</taxon>
    </lineage>
</organism>
<dbReference type="HOGENOM" id="CLU_1342469_0_0_0"/>
<dbReference type="AlphaFoldDB" id="D1AHX3"/>
<dbReference type="RefSeq" id="WP_012860953.1">
    <property type="nucleotide sequence ID" value="NC_013517.1"/>
</dbReference>
<keyword evidence="2" id="KW-1185">Reference proteome</keyword>
<reference evidence="2" key="1">
    <citation type="submission" date="2009-09" db="EMBL/GenBank/DDBJ databases">
        <title>The complete chromosome of Sebaldella termitidis ATCC 33386.</title>
        <authorList>
            <consortium name="US DOE Joint Genome Institute (JGI-PGF)"/>
            <person name="Lucas S."/>
            <person name="Copeland A."/>
            <person name="Lapidus A."/>
            <person name="Glavina del Rio T."/>
            <person name="Dalin E."/>
            <person name="Tice H."/>
            <person name="Bruce D."/>
            <person name="Goodwin L."/>
            <person name="Pitluck S."/>
            <person name="Kyrpides N."/>
            <person name="Mavromatis K."/>
            <person name="Ivanova N."/>
            <person name="Mikhailova N."/>
            <person name="Sims D."/>
            <person name="Meincke L."/>
            <person name="Brettin T."/>
            <person name="Detter J.C."/>
            <person name="Han C."/>
            <person name="Larimer F."/>
            <person name="Land M."/>
            <person name="Hauser L."/>
            <person name="Markowitz V."/>
            <person name="Cheng J.F."/>
            <person name="Hugenholtz P."/>
            <person name="Woyke T."/>
            <person name="Wu D."/>
            <person name="Eisen J.A."/>
        </authorList>
    </citation>
    <scope>NUCLEOTIDE SEQUENCE [LARGE SCALE GENOMIC DNA]</scope>
    <source>
        <strain evidence="2">ATCC 33386 / NCTC 11300</strain>
    </source>
</reference>
<protein>
    <submittedName>
        <fullName evidence="1">Uncharacterized protein</fullName>
    </submittedName>
</protein>
<reference evidence="1 2" key="2">
    <citation type="journal article" date="2010" name="Stand. Genomic Sci.">
        <title>Complete genome sequence of Sebaldella termitidis type strain (NCTC 11300).</title>
        <authorList>
            <person name="Harmon-Smith M."/>
            <person name="Celia L."/>
            <person name="Chertkov O."/>
            <person name="Lapidus A."/>
            <person name="Copeland A."/>
            <person name="Glavina Del Rio T."/>
            <person name="Nolan M."/>
            <person name="Lucas S."/>
            <person name="Tice H."/>
            <person name="Cheng J.F."/>
            <person name="Han C."/>
            <person name="Detter J.C."/>
            <person name="Bruce D."/>
            <person name="Goodwin L."/>
            <person name="Pitluck S."/>
            <person name="Pati A."/>
            <person name="Liolios K."/>
            <person name="Ivanova N."/>
            <person name="Mavromatis K."/>
            <person name="Mikhailova N."/>
            <person name="Chen A."/>
            <person name="Palaniappan K."/>
            <person name="Land M."/>
            <person name="Hauser L."/>
            <person name="Chang Y.J."/>
            <person name="Jeffries C.D."/>
            <person name="Brettin T."/>
            <person name="Goker M."/>
            <person name="Beck B."/>
            <person name="Bristow J."/>
            <person name="Eisen J.A."/>
            <person name="Markowitz V."/>
            <person name="Hugenholtz P."/>
            <person name="Kyrpides N.C."/>
            <person name="Klenk H.P."/>
            <person name="Chen F."/>
        </authorList>
    </citation>
    <scope>NUCLEOTIDE SEQUENCE [LARGE SCALE GENOMIC DNA]</scope>
    <source>
        <strain evidence="2">ATCC 33386 / NCTC 11300</strain>
    </source>
</reference>